<dbReference type="Proteomes" id="UP000236220">
    <property type="component" value="Unassembled WGS sequence"/>
</dbReference>
<dbReference type="HAMAP" id="MF_00135">
    <property type="entry name" value="PRAI"/>
    <property type="match status" value="1"/>
</dbReference>
<protein>
    <recommendedName>
        <fullName evidence="4 9">N-(5'-phosphoribosyl)anthranilate isomerase</fullName>
        <shortName evidence="9">PRAI</shortName>
        <ecNumber evidence="3 9">5.3.1.24</ecNumber>
    </recommendedName>
</protein>
<gene>
    <name evidence="9" type="primary">trpF</name>
    <name evidence="11" type="ORF">Lysil_2187</name>
</gene>
<evidence type="ECO:0000313" key="11">
    <source>
        <dbReference type="EMBL" id="PNS08011.1"/>
    </source>
</evidence>
<dbReference type="PANTHER" id="PTHR42894:SF1">
    <property type="entry name" value="N-(5'-PHOSPHORIBOSYL)ANTHRANILATE ISOMERASE"/>
    <property type="match status" value="1"/>
</dbReference>
<reference evidence="11 12" key="1">
    <citation type="submission" date="2017-08" db="EMBL/GenBank/DDBJ databases">
        <title>Lysobacter sylvestris genome.</title>
        <authorList>
            <person name="Zhang D.-C."/>
            <person name="Albuquerque L."/>
            <person name="Franca L."/>
            <person name="Froufe H.J.C."/>
            <person name="Barroso C."/>
            <person name="Egas C."/>
            <person name="Da Costa M."/>
            <person name="Margesin R."/>
        </authorList>
    </citation>
    <scope>NUCLEOTIDE SEQUENCE [LARGE SCALE GENOMIC DNA]</scope>
    <source>
        <strain evidence="11 12">AM20-91</strain>
    </source>
</reference>
<dbReference type="InterPro" id="IPR044643">
    <property type="entry name" value="TrpF_fam"/>
</dbReference>
<comment type="catalytic activity">
    <reaction evidence="1 9">
        <text>N-(5-phospho-beta-D-ribosyl)anthranilate = 1-(2-carboxyphenylamino)-1-deoxy-D-ribulose 5-phosphate</text>
        <dbReference type="Rhea" id="RHEA:21540"/>
        <dbReference type="ChEBI" id="CHEBI:18277"/>
        <dbReference type="ChEBI" id="CHEBI:58613"/>
        <dbReference type="EC" id="5.3.1.24"/>
    </reaction>
</comment>
<dbReference type="GO" id="GO:0000162">
    <property type="term" value="P:L-tryptophan biosynthetic process"/>
    <property type="evidence" value="ECO:0007669"/>
    <property type="project" value="UniProtKB-UniRule"/>
</dbReference>
<keyword evidence="7 9" id="KW-0057">Aromatic amino acid biosynthesis</keyword>
<dbReference type="PANTHER" id="PTHR42894">
    <property type="entry name" value="N-(5'-PHOSPHORIBOSYL)ANTHRANILATE ISOMERASE"/>
    <property type="match status" value="1"/>
</dbReference>
<dbReference type="SUPFAM" id="SSF51366">
    <property type="entry name" value="Ribulose-phoshate binding barrel"/>
    <property type="match status" value="1"/>
</dbReference>
<dbReference type="InterPro" id="IPR013785">
    <property type="entry name" value="Aldolase_TIM"/>
</dbReference>
<evidence type="ECO:0000256" key="4">
    <source>
        <dbReference type="ARBA" id="ARBA00022272"/>
    </source>
</evidence>
<name>A0A2K1PZ05_9GAMM</name>
<accession>A0A2K1PZ05</accession>
<keyword evidence="8 9" id="KW-0413">Isomerase</keyword>
<evidence type="ECO:0000256" key="9">
    <source>
        <dbReference type="HAMAP-Rule" id="MF_00135"/>
    </source>
</evidence>
<evidence type="ECO:0000256" key="8">
    <source>
        <dbReference type="ARBA" id="ARBA00023235"/>
    </source>
</evidence>
<dbReference type="UniPathway" id="UPA00035">
    <property type="reaction ID" value="UER00042"/>
</dbReference>
<feature type="domain" description="N-(5'phosphoribosyl) anthranilate isomerase (PRAI)" evidence="10">
    <location>
        <begin position="14"/>
        <end position="205"/>
    </location>
</feature>
<keyword evidence="6 9" id="KW-0822">Tryptophan biosynthesis</keyword>
<sequence>MLKDQFSRTRIRFDGFTRPGDVRLASELGVDAIGFEFAQGARRQIRVEDARFMRHALAPLVSGVAILRDNSVDEVREVVRQLRPALLEFRGDEDDVRMRSFGVPYARALRREEWAMMNAGSLQTRYPNASMFVLYADETEEPPALEAEWSWLPEGLARPLMLAGGIAPGNVSAIIGTLGPWGVSALEGIEVAPGRVDGDRMNSFLRESRDADCRKGR</sequence>
<evidence type="ECO:0000256" key="1">
    <source>
        <dbReference type="ARBA" id="ARBA00001164"/>
    </source>
</evidence>
<dbReference type="Pfam" id="PF00697">
    <property type="entry name" value="PRAI"/>
    <property type="match status" value="1"/>
</dbReference>
<organism evidence="11 12">
    <name type="scientific">Solilutibacter silvestris</name>
    <dbReference type="NCBI Taxonomy" id="1645665"/>
    <lineage>
        <taxon>Bacteria</taxon>
        <taxon>Pseudomonadati</taxon>
        <taxon>Pseudomonadota</taxon>
        <taxon>Gammaproteobacteria</taxon>
        <taxon>Lysobacterales</taxon>
        <taxon>Lysobacteraceae</taxon>
        <taxon>Solilutibacter</taxon>
    </lineage>
</organism>
<evidence type="ECO:0000256" key="6">
    <source>
        <dbReference type="ARBA" id="ARBA00022822"/>
    </source>
</evidence>
<dbReference type="EMBL" id="NPZB01000002">
    <property type="protein sequence ID" value="PNS08011.1"/>
    <property type="molecule type" value="Genomic_DNA"/>
</dbReference>
<dbReference type="EC" id="5.3.1.24" evidence="3 9"/>
<evidence type="ECO:0000256" key="2">
    <source>
        <dbReference type="ARBA" id="ARBA00004664"/>
    </source>
</evidence>
<proteinExistence type="inferred from homology"/>
<dbReference type="InterPro" id="IPR011060">
    <property type="entry name" value="RibuloseP-bd_barrel"/>
</dbReference>
<evidence type="ECO:0000259" key="10">
    <source>
        <dbReference type="Pfam" id="PF00697"/>
    </source>
</evidence>
<comment type="pathway">
    <text evidence="2 9">Amino-acid biosynthesis; L-tryptophan biosynthesis; L-tryptophan from chorismate: step 3/5.</text>
</comment>
<comment type="similarity">
    <text evidence="9">Belongs to the TrpF family.</text>
</comment>
<dbReference type="Gene3D" id="3.20.20.70">
    <property type="entry name" value="Aldolase class I"/>
    <property type="match status" value="1"/>
</dbReference>
<evidence type="ECO:0000256" key="5">
    <source>
        <dbReference type="ARBA" id="ARBA00022605"/>
    </source>
</evidence>
<keyword evidence="12" id="KW-1185">Reference proteome</keyword>
<comment type="caution">
    <text evidence="11">The sequence shown here is derived from an EMBL/GenBank/DDBJ whole genome shotgun (WGS) entry which is preliminary data.</text>
</comment>
<evidence type="ECO:0000256" key="3">
    <source>
        <dbReference type="ARBA" id="ARBA00012572"/>
    </source>
</evidence>
<evidence type="ECO:0000313" key="12">
    <source>
        <dbReference type="Proteomes" id="UP000236220"/>
    </source>
</evidence>
<keyword evidence="5 9" id="KW-0028">Amino-acid biosynthesis</keyword>
<dbReference type="GO" id="GO:0004640">
    <property type="term" value="F:phosphoribosylanthranilate isomerase activity"/>
    <property type="evidence" value="ECO:0007669"/>
    <property type="project" value="UniProtKB-UniRule"/>
</dbReference>
<evidence type="ECO:0000256" key="7">
    <source>
        <dbReference type="ARBA" id="ARBA00023141"/>
    </source>
</evidence>
<dbReference type="CDD" id="cd00405">
    <property type="entry name" value="PRAI"/>
    <property type="match status" value="1"/>
</dbReference>
<dbReference type="AlphaFoldDB" id="A0A2K1PZ05"/>
<dbReference type="InterPro" id="IPR001240">
    <property type="entry name" value="PRAI_dom"/>
</dbReference>